<reference evidence="1 2" key="1">
    <citation type="journal article" date="2017" name="ISME J.">
        <title>Potential for microbial H2 and metal transformations associated with novel bacteria and archaea in deep terrestrial subsurface sediments.</title>
        <authorList>
            <person name="Hernsdorf A.W."/>
            <person name="Amano Y."/>
            <person name="Miyakawa K."/>
            <person name="Ise K."/>
            <person name="Suzuki Y."/>
            <person name="Anantharaman K."/>
            <person name="Probst A."/>
            <person name="Burstein D."/>
            <person name="Thomas B.C."/>
            <person name="Banfield J.F."/>
        </authorList>
    </citation>
    <scope>NUCLEOTIDE SEQUENCE [LARGE SCALE GENOMIC DNA]</scope>
    <source>
        <strain evidence="1">HGW-Kuenenbacteria-1</strain>
    </source>
</reference>
<dbReference type="AlphaFoldDB" id="A0A2N1UNF6"/>
<protein>
    <submittedName>
        <fullName evidence="1">Uncharacterized protein</fullName>
    </submittedName>
</protein>
<accession>A0A2N1UNF6</accession>
<proteinExistence type="predicted"/>
<gene>
    <name evidence="1" type="ORF">CVV26_02335</name>
</gene>
<dbReference type="Proteomes" id="UP000233414">
    <property type="component" value="Unassembled WGS sequence"/>
</dbReference>
<feature type="non-terminal residue" evidence="1">
    <location>
        <position position="1"/>
    </location>
</feature>
<evidence type="ECO:0000313" key="2">
    <source>
        <dbReference type="Proteomes" id="UP000233414"/>
    </source>
</evidence>
<dbReference type="EMBL" id="PGYQ01000009">
    <property type="protein sequence ID" value="PKL72288.1"/>
    <property type="molecule type" value="Genomic_DNA"/>
</dbReference>
<name>A0A2N1UNF6_9BACT</name>
<evidence type="ECO:0000313" key="1">
    <source>
        <dbReference type="EMBL" id="PKL72288.1"/>
    </source>
</evidence>
<organism evidence="1 2">
    <name type="scientific">Candidatus Kuenenbacteria bacterium HGW-Kuenenbacteria-1</name>
    <dbReference type="NCBI Taxonomy" id="2013812"/>
    <lineage>
        <taxon>Bacteria</taxon>
        <taxon>Candidatus Kueneniibacteriota</taxon>
    </lineage>
</organism>
<comment type="caution">
    <text evidence="1">The sequence shown here is derived from an EMBL/GenBank/DDBJ whole genome shotgun (WGS) entry which is preliminary data.</text>
</comment>
<sequence length="246" mass="28194">VPTNIIPANDFKLHIAVYNTDGTLYMDDYSDNCFSVVLVKEECQSNCKKNSDSQTIKPEITQPSSIDIPYKNGTLLKSKNGKQVYFVDEEKLRPINSLQTFKNHGFKVKDVKNIASNEMEKYEIDDQALLPYPDGTLLKVNGKIYFVQDEKLRYISSFKIFRAHNFKIKNVINVANNIIDEYEMGENLLPYASGTLLKVANRLYFVQGDELKYISSLKAFKNLKRKNIIVVAPKAIEEYEEGEPLK</sequence>